<dbReference type="AlphaFoldDB" id="A0A3P7LDZ3"/>
<evidence type="ECO:0008006" key="3">
    <source>
        <dbReference type="Google" id="ProtNLM"/>
    </source>
</evidence>
<dbReference type="GO" id="GO:0016020">
    <property type="term" value="C:membrane"/>
    <property type="evidence" value="ECO:0007669"/>
    <property type="project" value="InterPro"/>
</dbReference>
<name>A0A3P7LDZ3_DIBLA</name>
<dbReference type="Proteomes" id="UP000281553">
    <property type="component" value="Unassembled WGS sequence"/>
</dbReference>
<evidence type="ECO:0000313" key="1">
    <source>
        <dbReference type="EMBL" id="VDN15145.1"/>
    </source>
</evidence>
<dbReference type="OrthoDB" id="6260308at2759"/>
<keyword evidence="2" id="KW-1185">Reference proteome</keyword>
<reference evidence="1 2" key="1">
    <citation type="submission" date="2018-11" db="EMBL/GenBank/DDBJ databases">
        <authorList>
            <consortium name="Pathogen Informatics"/>
        </authorList>
    </citation>
    <scope>NUCLEOTIDE SEQUENCE [LARGE SCALE GENOMIC DNA]</scope>
</reference>
<dbReference type="Gene3D" id="1.10.1450.10">
    <property type="entry name" value="Tetraspanin"/>
    <property type="match status" value="1"/>
</dbReference>
<proteinExistence type="predicted"/>
<dbReference type="InterPro" id="IPR008952">
    <property type="entry name" value="Tetraspanin_EC2_sf"/>
</dbReference>
<organism evidence="1 2">
    <name type="scientific">Dibothriocephalus latus</name>
    <name type="common">Fish tapeworm</name>
    <name type="synonym">Diphyllobothrium latum</name>
    <dbReference type="NCBI Taxonomy" id="60516"/>
    <lineage>
        <taxon>Eukaryota</taxon>
        <taxon>Metazoa</taxon>
        <taxon>Spiralia</taxon>
        <taxon>Lophotrochozoa</taxon>
        <taxon>Platyhelminthes</taxon>
        <taxon>Cestoda</taxon>
        <taxon>Eucestoda</taxon>
        <taxon>Diphyllobothriidea</taxon>
        <taxon>Diphyllobothriidae</taxon>
        <taxon>Dibothriocephalus</taxon>
    </lineage>
</organism>
<accession>A0A3P7LDZ3</accession>
<sequence>MQYGNYVVLAMKELLTEYNPTTENGKAAAVLWDLTMTMNGVCCGLKGVDDFSNSKFKPNAPTVCCGNTNTTGCTIEKAQLVSPPVEGCEAKILNFAVQNMQYVMYVFIAAILLQVSQPQFWPEKASLHRIDNTFNNLPGPRDDDRVLSVSFPPICSLSVAKAEMSPPNYALCESPRRNTSRRAQNRCLLA</sequence>
<evidence type="ECO:0000313" key="2">
    <source>
        <dbReference type="Proteomes" id="UP000281553"/>
    </source>
</evidence>
<dbReference type="EMBL" id="UYRU01061567">
    <property type="protein sequence ID" value="VDN15145.1"/>
    <property type="molecule type" value="Genomic_DNA"/>
</dbReference>
<gene>
    <name evidence="1" type="ORF">DILT_LOCUS10976</name>
</gene>
<protein>
    <recommendedName>
        <fullName evidence="3">Tetraspanin</fullName>
    </recommendedName>
</protein>